<dbReference type="InterPro" id="IPR016181">
    <property type="entry name" value="Acyl_CoA_acyltransferase"/>
</dbReference>
<dbReference type="GO" id="GO:0008080">
    <property type="term" value="F:N-acetyltransferase activity"/>
    <property type="evidence" value="ECO:0007669"/>
    <property type="project" value="InterPro"/>
</dbReference>
<keyword evidence="1" id="KW-0808">Transferase</keyword>
<keyword evidence="4" id="KW-1185">Reference proteome</keyword>
<dbReference type="AlphaFoldDB" id="A0AAD6Y427"/>
<dbReference type="SUPFAM" id="SSF55729">
    <property type="entry name" value="Acyl-CoA N-acyltransferases (Nat)"/>
    <property type="match status" value="1"/>
</dbReference>
<evidence type="ECO:0000256" key="1">
    <source>
        <dbReference type="ARBA" id="ARBA00022679"/>
    </source>
</evidence>
<evidence type="ECO:0000313" key="4">
    <source>
        <dbReference type="Proteomes" id="UP001219525"/>
    </source>
</evidence>
<dbReference type="InterPro" id="IPR050769">
    <property type="entry name" value="NAT_camello-type"/>
</dbReference>
<sequence>MADITAHYKLSTPSDSIGEAQRPTGFWVAATESTSEVIGYLGLDSDYLPRGEPSIGQLRRMVVSARHRRRRIGSLLITAALDHAKRHSDFEMLELETTLFQPAAQALYKKHGFEVFRSRVMRLGPFYSVKVLGFRRPVKD</sequence>
<name>A0AAD6Y427_9AGAR</name>
<gene>
    <name evidence="3" type="ORF">GGX14DRAFT_169051</name>
</gene>
<comment type="caution">
    <text evidence="3">The sequence shown here is derived from an EMBL/GenBank/DDBJ whole genome shotgun (WGS) entry which is preliminary data.</text>
</comment>
<evidence type="ECO:0000313" key="3">
    <source>
        <dbReference type="EMBL" id="KAJ7200304.1"/>
    </source>
</evidence>
<dbReference type="Pfam" id="PF00583">
    <property type="entry name" value="Acetyltransf_1"/>
    <property type="match status" value="1"/>
</dbReference>
<protein>
    <submittedName>
        <fullName evidence="3">Acyl-CoA N-acyltransferase</fullName>
    </submittedName>
</protein>
<dbReference type="CDD" id="cd04301">
    <property type="entry name" value="NAT_SF"/>
    <property type="match status" value="1"/>
</dbReference>
<reference evidence="3" key="1">
    <citation type="submission" date="2023-03" db="EMBL/GenBank/DDBJ databases">
        <title>Massive genome expansion in bonnet fungi (Mycena s.s.) driven by repeated elements and novel gene families across ecological guilds.</title>
        <authorList>
            <consortium name="Lawrence Berkeley National Laboratory"/>
            <person name="Harder C.B."/>
            <person name="Miyauchi S."/>
            <person name="Viragh M."/>
            <person name="Kuo A."/>
            <person name="Thoen E."/>
            <person name="Andreopoulos B."/>
            <person name="Lu D."/>
            <person name="Skrede I."/>
            <person name="Drula E."/>
            <person name="Henrissat B."/>
            <person name="Morin E."/>
            <person name="Kohler A."/>
            <person name="Barry K."/>
            <person name="LaButti K."/>
            <person name="Morin E."/>
            <person name="Salamov A."/>
            <person name="Lipzen A."/>
            <person name="Mereny Z."/>
            <person name="Hegedus B."/>
            <person name="Baldrian P."/>
            <person name="Stursova M."/>
            <person name="Weitz H."/>
            <person name="Taylor A."/>
            <person name="Grigoriev I.V."/>
            <person name="Nagy L.G."/>
            <person name="Martin F."/>
            <person name="Kauserud H."/>
        </authorList>
    </citation>
    <scope>NUCLEOTIDE SEQUENCE</scope>
    <source>
        <strain evidence="3">9144</strain>
    </source>
</reference>
<accession>A0AAD6Y427</accession>
<dbReference type="InterPro" id="IPR000182">
    <property type="entry name" value="GNAT_dom"/>
</dbReference>
<dbReference type="Gene3D" id="3.40.630.30">
    <property type="match status" value="1"/>
</dbReference>
<dbReference type="PANTHER" id="PTHR13947">
    <property type="entry name" value="GNAT FAMILY N-ACETYLTRANSFERASE"/>
    <property type="match status" value="1"/>
</dbReference>
<dbReference type="PROSITE" id="PS51186">
    <property type="entry name" value="GNAT"/>
    <property type="match status" value="1"/>
</dbReference>
<dbReference type="EMBL" id="JARJCW010000063">
    <property type="protein sequence ID" value="KAJ7200304.1"/>
    <property type="molecule type" value="Genomic_DNA"/>
</dbReference>
<dbReference type="PANTHER" id="PTHR13947:SF58">
    <property type="entry name" value="8B (PUTATIVE,_PSEUDO-RELATED"/>
    <property type="match status" value="1"/>
</dbReference>
<dbReference type="Proteomes" id="UP001219525">
    <property type="component" value="Unassembled WGS sequence"/>
</dbReference>
<proteinExistence type="predicted"/>
<evidence type="ECO:0000259" key="2">
    <source>
        <dbReference type="PROSITE" id="PS51186"/>
    </source>
</evidence>
<feature type="domain" description="N-acetyltransferase" evidence="2">
    <location>
        <begin position="1"/>
        <end position="133"/>
    </location>
</feature>
<organism evidence="3 4">
    <name type="scientific">Mycena pura</name>
    <dbReference type="NCBI Taxonomy" id="153505"/>
    <lineage>
        <taxon>Eukaryota</taxon>
        <taxon>Fungi</taxon>
        <taxon>Dikarya</taxon>
        <taxon>Basidiomycota</taxon>
        <taxon>Agaricomycotina</taxon>
        <taxon>Agaricomycetes</taxon>
        <taxon>Agaricomycetidae</taxon>
        <taxon>Agaricales</taxon>
        <taxon>Marasmiineae</taxon>
        <taxon>Mycenaceae</taxon>
        <taxon>Mycena</taxon>
    </lineage>
</organism>